<evidence type="ECO:0000256" key="2">
    <source>
        <dbReference type="ARBA" id="ARBA00022840"/>
    </source>
</evidence>
<dbReference type="PRINTS" id="PR00038">
    <property type="entry name" value="HTHLUXR"/>
</dbReference>
<evidence type="ECO:0000313" key="6">
    <source>
        <dbReference type="Proteomes" id="UP000291933"/>
    </source>
</evidence>
<dbReference type="Pfam" id="PF13191">
    <property type="entry name" value="AAA_16"/>
    <property type="match status" value="1"/>
</dbReference>
<dbReference type="Proteomes" id="UP000291933">
    <property type="component" value="Unassembled WGS sequence"/>
</dbReference>
<reference evidence="5 6" key="1">
    <citation type="submission" date="2019-01" db="EMBL/GenBank/DDBJ databases">
        <title>Lactibacter flavus gen. nov., sp. nov., a novel bacterium of the family Propionibacteriaceae isolated from raw milk and dairy products.</title>
        <authorList>
            <person name="Huptas C."/>
            <person name="Wenning M."/>
            <person name="Breitenwieser F."/>
            <person name="Doll E."/>
            <person name="Von Neubeck M."/>
            <person name="Busse H.-J."/>
            <person name="Scherer S."/>
        </authorList>
    </citation>
    <scope>NUCLEOTIDE SEQUENCE [LARGE SCALE GENOMIC DNA]</scope>
    <source>
        <strain evidence="5 6">DSM 22130</strain>
    </source>
</reference>
<keyword evidence="2" id="KW-0067">ATP-binding</keyword>
<dbReference type="SUPFAM" id="SSF46894">
    <property type="entry name" value="C-terminal effector domain of the bipartite response regulators"/>
    <property type="match status" value="1"/>
</dbReference>
<dbReference type="GO" id="GO:0004016">
    <property type="term" value="F:adenylate cyclase activity"/>
    <property type="evidence" value="ECO:0007669"/>
    <property type="project" value="TreeGrafter"/>
</dbReference>
<dbReference type="SMART" id="SM00421">
    <property type="entry name" value="HTH_LUXR"/>
    <property type="match status" value="1"/>
</dbReference>
<dbReference type="PANTHER" id="PTHR16305">
    <property type="entry name" value="TESTICULAR SOLUBLE ADENYLYL CYCLASE"/>
    <property type="match status" value="1"/>
</dbReference>
<dbReference type="PROSITE" id="PS50043">
    <property type="entry name" value="HTH_LUXR_2"/>
    <property type="match status" value="1"/>
</dbReference>
<feature type="domain" description="HTH luxR-type" evidence="4">
    <location>
        <begin position="899"/>
        <end position="964"/>
    </location>
</feature>
<dbReference type="InterPro" id="IPR041664">
    <property type="entry name" value="AAA_16"/>
</dbReference>
<gene>
    <name evidence="5" type="ORF">ET996_01800</name>
</gene>
<sequence>MQDGERPGRERAGQLADAVRGLVGQDHDVVLVAGPPGFGTSTFLEGIATGCRAAGWRVVTASGSLAHRSMPYSTIIDLLRDLVGTAPSASAKLTDGIPDLHWLIGGPRPGANPLPAEPGLERARLADAVRQVLLRAAGTGRVLVVIDDAQDADEVSLEILRYALADRHGARVACVLGLRADPGTPPPSVIADLGAWVTRLRTGLRIDLSPLTRSEVAAQLAGILGGPPPDGVTTLAHSLSGGSPGLVRLLVDELLRSGVLERRTGVWLLGPVDDLTVPPDAEPLLAAMLAGVDEAARCAFQLLSAADGELPTAALCRACCRGSGLEAAVQVLADRGLVREDLRPEGHVVRGTVPLLVRLIAQAQGPQRLQELRDAIKEASRPNAKAPGPAGARSTPCEGWPSSELQAFELLRLGVDEALAARSWREAVTLAEASIRRAAALGASEELAGLHEARARGLDAGGHRTDAVAAWRASVTATPLDDVARRADRLRRLAELEWTEGLFAAAGGSIEEAAALLEGQEDAVGPVRDAVTLTRGLFAGRAPLPSPQQLQAVADLDGLWRRTGSPAAGVVRLIVASDAASRDGRFDQMLDLARQACRLAEGSNDLRLVGQAAVALETTQVVAMDVAARTAIAASIASAAQAGLQSLEADHRALAAFLQVNVGDIAGGLTHADAILTIGSRLGSRAVLTKGFLVRGLIHAYVGNVGLAVACRDEFLGCYDSESATLLHLNVGAGELAAHIALRQGRLGDVLTALHPEGAPRRGHWFHASMLAGSAHFRLSDADALAAQVGVLRGLPEPLPWVDAVVDRLEGLRATLVGDRGAAAELFRASSVRLDELGLALAAAFVWLEWAELGLAGKLDAEASALVEGVAAELARMGAQEAAERGRRLLRGPRRTAESPTRTGELTDRELDVARLVAEGLSNPEIAERLFVSTRTVTTHLTHIYRRLGLSGRTALAHHLHTQGTSEPHAS</sequence>
<evidence type="ECO:0000256" key="1">
    <source>
        <dbReference type="ARBA" id="ARBA00022741"/>
    </source>
</evidence>
<dbReference type="GO" id="GO:0006355">
    <property type="term" value="P:regulation of DNA-templated transcription"/>
    <property type="evidence" value="ECO:0007669"/>
    <property type="project" value="InterPro"/>
</dbReference>
<accession>A0A4Q9KP94</accession>
<dbReference type="InterPro" id="IPR016032">
    <property type="entry name" value="Sig_transdc_resp-reg_C-effctor"/>
</dbReference>
<dbReference type="GO" id="GO:0005524">
    <property type="term" value="F:ATP binding"/>
    <property type="evidence" value="ECO:0007669"/>
    <property type="project" value="UniProtKB-KW"/>
</dbReference>
<dbReference type="GO" id="GO:0003677">
    <property type="term" value="F:DNA binding"/>
    <property type="evidence" value="ECO:0007669"/>
    <property type="project" value="InterPro"/>
</dbReference>
<dbReference type="OrthoDB" id="9808843at2"/>
<name>A0A4Q9KP94_PROTD</name>
<dbReference type="AlphaFoldDB" id="A0A4Q9KP94"/>
<proteinExistence type="predicted"/>
<evidence type="ECO:0000256" key="3">
    <source>
        <dbReference type="SAM" id="MobiDB-lite"/>
    </source>
</evidence>
<dbReference type="InterPro" id="IPR027417">
    <property type="entry name" value="P-loop_NTPase"/>
</dbReference>
<evidence type="ECO:0000313" key="5">
    <source>
        <dbReference type="EMBL" id="TBT96408.1"/>
    </source>
</evidence>
<dbReference type="RefSeq" id="WP_131170820.1">
    <property type="nucleotide sequence ID" value="NZ_FXTL01000001.1"/>
</dbReference>
<dbReference type="EMBL" id="SDMR01000001">
    <property type="protein sequence ID" value="TBT96408.1"/>
    <property type="molecule type" value="Genomic_DNA"/>
</dbReference>
<dbReference type="InterPro" id="IPR036388">
    <property type="entry name" value="WH-like_DNA-bd_sf"/>
</dbReference>
<dbReference type="Pfam" id="PF00196">
    <property type="entry name" value="GerE"/>
    <property type="match status" value="1"/>
</dbReference>
<dbReference type="PANTHER" id="PTHR16305:SF28">
    <property type="entry name" value="GUANYLATE CYCLASE DOMAIN-CONTAINING PROTEIN"/>
    <property type="match status" value="1"/>
</dbReference>
<protein>
    <submittedName>
        <fullName evidence="5">LuxR family transcriptional regulator</fullName>
    </submittedName>
</protein>
<dbReference type="InterPro" id="IPR000792">
    <property type="entry name" value="Tscrpt_reg_LuxR_C"/>
</dbReference>
<dbReference type="Gene3D" id="1.10.10.10">
    <property type="entry name" value="Winged helix-like DNA-binding domain superfamily/Winged helix DNA-binding domain"/>
    <property type="match status" value="1"/>
</dbReference>
<dbReference type="CDD" id="cd06170">
    <property type="entry name" value="LuxR_C_like"/>
    <property type="match status" value="1"/>
</dbReference>
<organism evidence="5 6">
    <name type="scientific">Propioniciclava tarda</name>
    <dbReference type="NCBI Taxonomy" id="433330"/>
    <lineage>
        <taxon>Bacteria</taxon>
        <taxon>Bacillati</taxon>
        <taxon>Actinomycetota</taxon>
        <taxon>Actinomycetes</taxon>
        <taxon>Propionibacteriales</taxon>
        <taxon>Propionibacteriaceae</taxon>
        <taxon>Propioniciclava</taxon>
    </lineage>
</organism>
<dbReference type="SUPFAM" id="SSF52540">
    <property type="entry name" value="P-loop containing nucleoside triphosphate hydrolases"/>
    <property type="match status" value="1"/>
</dbReference>
<dbReference type="GO" id="GO:0005737">
    <property type="term" value="C:cytoplasm"/>
    <property type="evidence" value="ECO:0007669"/>
    <property type="project" value="TreeGrafter"/>
</dbReference>
<evidence type="ECO:0000259" key="4">
    <source>
        <dbReference type="PROSITE" id="PS50043"/>
    </source>
</evidence>
<comment type="caution">
    <text evidence="5">The sequence shown here is derived from an EMBL/GenBank/DDBJ whole genome shotgun (WGS) entry which is preliminary data.</text>
</comment>
<feature type="region of interest" description="Disordered" evidence="3">
    <location>
        <begin position="379"/>
        <end position="398"/>
    </location>
</feature>
<dbReference type="PROSITE" id="PS00622">
    <property type="entry name" value="HTH_LUXR_1"/>
    <property type="match status" value="1"/>
</dbReference>
<keyword evidence="1" id="KW-0547">Nucleotide-binding</keyword>
<keyword evidence="6" id="KW-1185">Reference proteome</keyword>